<gene>
    <name evidence="4" type="ORF">FOZ63_004166</name>
</gene>
<dbReference type="GO" id="GO:0008270">
    <property type="term" value="F:zinc ion binding"/>
    <property type="evidence" value="ECO:0007669"/>
    <property type="project" value="UniProtKB-KW"/>
</dbReference>
<feature type="compositionally biased region" description="Low complexity" evidence="2">
    <location>
        <begin position="1"/>
        <end position="26"/>
    </location>
</feature>
<accession>A0A7J6TTU4</accession>
<comment type="caution">
    <text evidence="4">The sequence shown here is derived from an EMBL/GenBank/DDBJ whole genome shotgun (WGS) entry which is preliminary data.</text>
</comment>
<reference evidence="4 5" key="1">
    <citation type="submission" date="2020-04" db="EMBL/GenBank/DDBJ databases">
        <title>Perkinsus olseni comparative genomics.</title>
        <authorList>
            <person name="Bogema D.R."/>
        </authorList>
    </citation>
    <scope>NUCLEOTIDE SEQUENCE [LARGE SCALE GENOMIC DNA]</scope>
    <source>
        <strain evidence="4 5">ATCC PRA-207</strain>
    </source>
</reference>
<dbReference type="EMBL" id="JABANO010008839">
    <property type="protein sequence ID" value="KAF4747880.1"/>
    <property type="molecule type" value="Genomic_DNA"/>
</dbReference>
<keyword evidence="1" id="KW-0863">Zinc-finger</keyword>
<dbReference type="GO" id="GO:0003676">
    <property type="term" value="F:nucleic acid binding"/>
    <property type="evidence" value="ECO:0007669"/>
    <property type="project" value="InterPro"/>
</dbReference>
<feature type="non-terminal residue" evidence="4">
    <location>
        <position position="446"/>
    </location>
</feature>
<dbReference type="AlphaFoldDB" id="A0A7J6TTU4"/>
<keyword evidence="1" id="KW-0862">Zinc</keyword>
<keyword evidence="5" id="KW-1185">Reference proteome</keyword>
<organism evidence="4 5">
    <name type="scientific">Perkinsus olseni</name>
    <name type="common">Perkinsus atlanticus</name>
    <dbReference type="NCBI Taxonomy" id="32597"/>
    <lineage>
        <taxon>Eukaryota</taxon>
        <taxon>Sar</taxon>
        <taxon>Alveolata</taxon>
        <taxon>Perkinsozoa</taxon>
        <taxon>Perkinsea</taxon>
        <taxon>Perkinsida</taxon>
        <taxon>Perkinsidae</taxon>
        <taxon>Perkinsus</taxon>
    </lineage>
</organism>
<dbReference type="InterPro" id="IPR001878">
    <property type="entry name" value="Znf_CCHC"/>
</dbReference>
<dbReference type="PROSITE" id="PS50158">
    <property type="entry name" value="ZF_CCHC"/>
    <property type="match status" value="1"/>
</dbReference>
<name>A0A7J6TTU4_PEROL</name>
<feature type="domain" description="CCHC-type" evidence="3">
    <location>
        <begin position="229"/>
        <end position="242"/>
    </location>
</feature>
<feature type="non-terminal residue" evidence="4">
    <location>
        <position position="1"/>
    </location>
</feature>
<sequence>GFNMKTPPTSTRPASSRPAAPALTTSRQLPRNVSADQVPAARRSRPSKDYCVAVTLKSKVNENGRSDDLQDDDSKEILEKVKARLGTAKIRNNWTMKFGIGLAFMDKTEMERFAEQSSDDIAVRELKGRMKDCRLICKPGTASNDQDILDSLRLRNGIDSVDVRVLKIARSGSIYLRGPQKIIADIISKGLIFVGLGSAKAVEHQFKRLCNQCGKHHPASSPCQGGICCIKCGDKGHTVQRCDRPRDWEGRSCTVCGLSGHSAQEFMKCRSLASQAARNVVTNPAPAAESAPTAMETDSRDMVPTLEAATPGKGTGAQGSRPRAAILVPREIPVKAIVRGVDFVALDVLFEDKWVTCISLYIPEALLSRRSEGIIVGADTNSASALWHSKASQVPSRMRDRDETVELFLSRWDLDTTAPSYGTYTGEMTHLRPTANFAADASVGNG</sequence>
<proteinExistence type="predicted"/>
<evidence type="ECO:0000256" key="1">
    <source>
        <dbReference type="PROSITE-ProRule" id="PRU00047"/>
    </source>
</evidence>
<evidence type="ECO:0000313" key="5">
    <source>
        <dbReference type="Proteomes" id="UP000553632"/>
    </source>
</evidence>
<feature type="region of interest" description="Disordered" evidence="2">
    <location>
        <begin position="1"/>
        <end position="47"/>
    </location>
</feature>
<evidence type="ECO:0000259" key="3">
    <source>
        <dbReference type="PROSITE" id="PS50158"/>
    </source>
</evidence>
<protein>
    <recommendedName>
        <fullName evidence="3">CCHC-type domain-containing protein</fullName>
    </recommendedName>
</protein>
<dbReference type="Proteomes" id="UP000553632">
    <property type="component" value="Unassembled WGS sequence"/>
</dbReference>
<keyword evidence="1" id="KW-0479">Metal-binding</keyword>
<evidence type="ECO:0000313" key="4">
    <source>
        <dbReference type="EMBL" id="KAF4747880.1"/>
    </source>
</evidence>
<evidence type="ECO:0000256" key="2">
    <source>
        <dbReference type="SAM" id="MobiDB-lite"/>
    </source>
</evidence>